<gene>
    <name evidence="1" type="ORF">L0M14_12000</name>
</gene>
<evidence type="ECO:0000313" key="2">
    <source>
        <dbReference type="Proteomes" id="UP001649230"/>
    </source>
</evidence>
<proteinExistence type="predicted"/>
<accession>A0ABY3SRY8</accession>
<keyword evidence="2" id="KW-1185">Reference proteome</keyword>
<name>A0ABY3SRY8_9BACL</name>
<organism evidence="1 2">
    <name type="scientific">Paenibacillus hexagrammi</name>
    <dbReference type="NCBI Taxonomy" id="2908839"/>
    <lineage>
        <taxon>Bacteria</taxon>
        <taxon>Bacillati</taxon>
        <taxon>Bacillota</taxon>
        <taxon>Bacilli</taxon>
        <taxon>Bacillales</taxon>
        <taxon>Paenibacillaceae</taxon>
        <taxon>Paenibacillus</taxon>
    </lineage>
</organism>
<protein>
    <submittedName>
        <fullName evidence="1">Uncharacterized protein</fullName>
    </submittedName>
</protein>
<evidence type="ECO:0000313" key="1">
    <source>
        <dbReference type="EMBL" id="UJF35742.1"/>
    </source>
</evidence>
<dbReference type="EMBL" id="CP090978">
    <property type="protein sequence ID" value="UJF35742.1"/>
    <property type="molecule type" value="Genomic_DNA"/>
</dbReference>
<sequence>MDRCSINQLFLQLPTLSEWNLLLLGQIKQIDGYQVLQKQYLEMALGYAFHQGKAFSDKVIPVLELRKWARNSLLWTPSLIYWPSGKPIFEPNSKRVDDTYIQVYFRKFHCFDCELDIDAYAIENDAYFGKSYLELNTVLKLNNLPNDSCPRCNGNLRRPGIVEVVQVYDTA</sequence>
<dbReference type="Proteomes" id="UP001649230">
    <property type="component" value="Chromosome"/>
</dbReference>
<dbReference type="RefSeq" id="WP_235122302.1">
    <property type="nucleotide sequence ID" value="NZ_CP090978.1"/>
</dbReference>
<reference evidence="1 2" key="1">
    <citation type="journal article" date="2024" name="Int. J. Syst. Evol. Microbiol.">
        <title>Paenibacillus hexagrammi sp. nov., a novel bacterium isolated from the gut content of Hexagrammos agrammus.</title>
        <authorList>
            <person name="Jung H.K."/>
            <person name="Kim D.G."/>
            <person name="Zin H."/>
            <person name="Park J."/>
            <person name="Jung H."/>
            <person name="Kim Y.O."/>
            <person name="Kong H.J."/>
            <person name="Kim J.W."/>
            <person name="Kim Y.S."/>
        </authorList>
    </citation>
    <scope>NUCLEOTIDE SEQUENCE [LARGE SCALE GENOMIC DNA]</scope>
    <source>
        <strain evidence="1 2">YPD9-1</strain>
    </source>
</reference>